<gene>
    <name evidence="1" type="ORF">ACFYXQ_45295</name>
</gene>
<dbReference type="RefSeq" id="WP_040827994.1">
    <property type="nucleotide sequence ID" value="NZ_JBIAQY010000034.1"/>
</dbReference>
<reference evidence="1 2" key="1">
    <citation type="submission" date="2024-10" db="EMBL/GenBank/DDBJ databases">
        <title>The Natural Products Discovery Center: Release of the First 8490 Sequenced Strains for Exploring Actinobacteria Biosynthetic Diversity.</title>
        <authorList>
            <person name="Kalkreuter E."/>
            <person name="Kautsar S.A."/>
            <person name="Yang D."/>
            <person name="Bader C.D."/>
            <person name="Teijaro C.N."/>
            <person name="Fluegel L."/>
            <person name="Davis C.M."/>
            <person name="Simpson J.R."/>
            <person name="Lauterbach L."/>
            <person name="Steele A.D."/>
            <person name="Gui C."/>
            <person name="Meng S."/>
            <person name="Li G."/>
            <person name="Viehrig K."/>
            <person name="Ye F."/>
            <person name="Su P."/>
            <person name="Kiefer A.F."/>
            <person name="Nichols A."/>
            <person name="Cepeda A.J."/>
            <person name="Yan W."/>
            <person name="Fan B."/>
            <person name="Jiang Y."/>
            <person name="Adhikari A."/>
            <person name="Zheng C.-J."/>
            <person name="Schuster L."/>
            <person name="Cowan T.M."/>
            <person name="Smanski M.J."/>
            <person name="Chevrette M.G."/>
            <person name="De Carvalho L.P.S."/>
            <person name="Shen B."/>
        </authorList>
    </citation>
    <scope>NUCLEOTIDE SEQUENCE [LARGE SCALE GENOMIC DNA]</scope>
    <source>
        <strain evidence="1 2">NPDC002593</strain>
    </source>
</reference>
<accession>A0ABW6SF76</accession>
<sequence>MFEGYAGTSDSGFRAEAESEEALARGEHLLAMIDQHDRHCCAQRGGWSCAESVLEPAEPRRSYL</sequence>
<evidence type="ECO:0008006" key="3">
    <source>
        <dbReference type="Google" id="ProtNLM"/>
    </source>
</evidence>
<dbReference type="Proteomes" id="UP001601992">
    <property type="component" value="Unassembled WGS sequence"/>
</dbReference>
<organism evidence="1 2">
    <name type="scientific">Nocardia jiangxiensis</name>
    <dbReference type="NCBI Taxonomy" id="282685"/>
    <lineage>
        <taxon>Bacteria</taxon>
        <taxon>Bacillati</taxon>
        <taxon>Actinomycetota</taxon>
        <taxon>Actinomycetes</taxon>
        <taxon>Mycobacteriales</taxon>
        <taxon>Nocardiaceae</taxon>
        <taxon>Nocardia</taxon>
    </lineage>
</organism>
<comment type="caution">
    <text evidence="1">The sequence shown here is derived from an EMBL/GenBank/DDBJ whole genome shotgun (WGS) entry which is preliminary data.</text>
</comment>
<evidence type="ECO:0000313" key="2">
    <source>
        <dbReference type="Proteomes" id="UP001601992"/>
    </source>
</evidence>
<proteinExistence type="predicted"/>
<dbReference type="EMBL" id="JBIAQY010000034">
    <property type="protein sequence ID" value="MFF3574978.1"/>
    <property type="molecule type" value="Genomic_DNA"/>
</dbReference>
<protein>
    <recommendedName>
        <fullName evidence="3">DUF222 domain-containing protein</fullName>
    </recommendedName>
</protein>
<keyword evidence="2" id="KW-1185">Reference proteome</keyword>
<evidence type="ECO:0000313" key="1">
    <source>
        <dbReference type="EMBL" id="MFF3574978.1"/>
    </source>
</evidence>
<name>A0ABW6SF76_9NOCA</name>